<evidence type="ECO:0000313" key="2">
    <source>
        <dbReference type="Proteomes" id="UP000315017"/>
    </source>
</evidence>
<keyword evidence="2" id="KW-1185">Reference proteome</keyword>
<reference evidence="1 2" key="1">
    <citation type="submission" date="2019-02" db="EMBL/GenBank/DDBJ databases">
        <title>Deep-cultivation of Planctomycetes and their phenomic and genomic characterization uncovers novel biology.</title>
        <authorList>
            <person name="Wiegand S."/>
            <person name="Jogler M."/>
            <person name="Boedeker C."/>
            <person name="Pinto D."/>
            <person name="Vollmers J."/>
            <person name="Rivas-Marin E."/>
            <person name="Kohn T."/>
            <person name="Peeters S.H."/>
            <person name="Heuer A."/>
            <person name="Rast P."/>
            <person name="Oberbeckmann S."/>
            <person name="Bunk B."/>
            <person name="Jeske O."/>
            <person name="Meyerdierks A."/>
            <person name="Storesund J.E."/>
            <person name="Kallscheuer N."/>
            <person name="Luecker S."/>
            <person name="Lage O.M."/>
            <person name="Pohl T."/>
            <person name="Merkel B.J."/>
            <person name="Hornburger P."/>
            <person name="Mueller R.-W."/>
            <person name="Bruemmer F."/>
            <person name="Labrenz M."/>
            <person name="Spormann A.M."/>
            <person name="Op den Camp H."/>
            <person name="Overmann J."/>
            <person name="Amann R."/>
            <person name="Jetten M.S.M."/>
            <person name="Mascher T."/>
            <person name="Medema M.H."/>
            <person name="Devos D.P."/>
            <person name="Kaster A.-K."/>
            <person name="Ovreas L."/>
            <person name="Rohde M."/>
            <person name="Galperin M.Y."/>
            <person name="Jogler C."/>
        </authorList>
    </citation>
    <scope>NUCLEOTIDE SEQUENCE [LARGE SCALE GENOMIC DNA]</scope>
    <source>
        <strain evidence="1 2">ETA_A8</strain>
    </source>
</reference>
<dbReference type="Proteomes" id="UP000315017">
    <property type="component" value="Chromosome"/>
</dbReference>
<proteinExistence type="predicted"/>
<dbReference type="KEGG" id="aagg:ETAA8_11130"/>
<organism evidence="1 2">
    <name type="scientific">Anatilimnocola aggregata</name>
    <dbReference type="NCBI Taxonomy" id="2528021"/>
    <lineage>
        <taxon>Bacteria</taxon>
        <taxon>Pseudomonadati</taxon>
        <taxon>Planctomycetota</taxon>
        <taxon>Planctomycetia</taxon>
        <taxon>Pirellulales</taxon>
        <taxon>Pirellulaceae</taxon>
        <taxon>Anatilimnocola</taxon>
    </lineage>
</organism>
<evidence type="ECO:0000313" key="1">
    <source>
        <dbReference type="EMBL" id="QDU26041.1"/>
    </source>
</evidence>
<dbReference type="AlphaFoldDB" id="A0A517Y732"/>
<accession>A0A517Y732</accession>
<gene>
    <name evidence="1" type="ORF">ETAA8_11130</name>
</gene>
<sequence>MSELAPKMEGSLDYDALALRTCQSETVQSPGKYGNTITATSCQLSGSSLWI</sequence>
<protein>
    <submittedName>
        <fullName evidence="1">Uncharacterized protein</fullName>
    </submittedName>
</protein>
<name>A0A517Y732_9BACT</name>
<dbReference type="EMBL" id="CP036274">
    <property type="protein sequence ID" value="QDU26041.1"/>
    <property type="molecule type" value="Genomic_DNA"/>
</dbReference>